<evidence type="ECO:0000256" key="6">
    <source>
        <dbReference type="ARBA" id="ARBA00022825"/>
    </source>
</evidence>
<evidence type="ECO:0000259" key="13">
    <source>
        <dbReference type="PROSITE" id="PS50240"/>
    </source>
</evidence>
<keyword evidence="15" id="KW-1185">Reference proteome</keyword>
<accession>A0AAN9TP44</accession>
<dbReference type="GO" id="GO:0004252">
    <property type="term" value="F:serine-type endopeptidase activity"/>
    <property type="evidence" value="ECO:0007669"/>
    <property type="project" value="InterPro"/>
</dbReference>
<dbReference type="FunFam" id="2.40.10.10:FF:000047">
    <property type="entry name" value="Trypsin eta"/>
    <property type="match status" value="1"/>
</dbReference>
<dbReference type="SMART" id="SM00020">
    <property type="entry name" value="Tryp_SPc"/>
    <property type="match status" value="1"/>
</dbReference>
<dbReference type="InterPro" id="IPR002347">
    <property type="entry name" value="SDR_fam"/>
</dbReference>
<dbReference type="Gene3D" id="2.40.10.10">
    <property type="entry name" value="Trypsin-like serine proteases"/>
    <property type="match status" value="2"/>
</dbReference>
<dbReference type="InterPro" id="IPR033116">
    <property type="entry name" value="TRYPSIN_SER"/>
</dbReference>
<dbReference type="EMBL" id="JBBCAQ010000010">
    <property type="protein sequence ID" value="KAK7601272.1"/>
    <property type="molecule type" value="Genomic_DNA"/>
</dbReference>
<comment type="subcellular location">
    <subcellularLocation>
        <location evidence="1">Mitochondrion</location>
    </subcellularLocation>
    <subcellularLocation>
        <location evidence="2">Secreted</location>
    </subcellularLocation>
</comment>
<evidence type="ECO:0000256" key="8">
    <source>
        <dbReference type="ARBA" id="ARBA00023002"/>
    </source>
</evidence>
<keyword evidence="10" id="KW-1015">Disulfide bond</keyword>
<reference evidence="14 15" key="1">
    <citation type="submission" date="2024-03" db="EMBL/GenBank/DDBJ databases">
        <title>Adaptation during the transition from Ophiocordyceps entomopathogen to insect associate is accompanied by gene loss and intensified selection.</title>
        <authorList>
            <person name="Ward C.M."/>
            <person name="Onetto C.A."/>
            <person name="Borneman A.R."/>
        </authorList>
    </citation>
    <scope>NUCLEOTIDE SEQUENCE [LARGE SCALE GENOMIC DNA]</scope>
    <source>
        <strain evidence="14">AWRI1</strain>
        <tissue evidence="14">Single Adult Female</tissue>
    </source>
</reference>
<keyword evidence="6 12" id="KW-0720">Serine protease</keyword>
<dbReference type="InterPro" id="IPR020904">
    <property type="entry name" value="Sc_DH/Rdtase_CS"/>
</dbReference>
<evidence type="ECO:0000256" key="11">
    <source>
        <dbReference type="ARBA" id="ARBA00038261"/>
    </source>
</evidence>
<evidence type="ECO:0000256" key="12">
    <source>
        <dbReference type="RuleBase" id="RU363034"/>
    </source>
</evidence>
<dbReference type="Pfam" id="PF00089">
    <property type="entry name" value="Trypsin"/>
    <property type="match status" value="1"/>
</dbReference>
<dbReference type="GO" id="GO:0016485">
    <property type="term" value="P:protein processing"/>
    <property type="evidence" value="ECO:0007669"/>
    <property type="project" value="UniProtKB-ARBA"/>
</dbReference>
<gene>
    <name evidence="14" type="ORF">V9T40_008713</name>
</gene>
<dbReference type="InterPro" id="IPR052149">
    <property type="entry name" value="17-beta-HSD3-like"/>
</dbReference>
<comment type="caution">
    <text evidence="14">The sequence shown here is derived from an EMBL/GenBank/DDBJ whole genome shotgun (WGS) entry which is preliminary data.</text>
</comment>
<evidence type="ECO:0000256" key="7">
    <source>
        <dbReference type="ARBA" id="ARBA00022857"/>
    </source>
</evidence>
<keyword evidence="7" id="KW-0521">NADP</keyword>
<name>A0AAN9TP44_9HEMI</name>
<keyword evidence="8" id="KW-0560">Oxidoreductase</keyword>
<dbReference type="GO" id="GO:0005576">
    <property type="term" value="C:extracellular region"/>
    <property type="evidence" value="ECO:0007669"/>
    <property type="project" value="UniProtKB-SubCell"/>
</dbReference>
<dbReference type="PANTHER" id="PTHR44889:SF1">
    <property type="entry name" value="INACTIVE HYDROXYSTEROID DEHYDROGENASE-LIKE PROTEIN 1"/>
    <property type="match status" value="1"/>
</dbReference>
<evidence type="ECO:0000256" key="4">
    <source>
        <dbReference type="ARBA" id="ARBA00022670"/>
    </source>
</evidence>
<dbReference type="InterPro" id="IPR001254">
    <property type="entry name" value="Trypsin_dom"/>
</dbReference>
<evidence type="ECO:0000256" key="2">
    <source>
        <dbReference type="ARBA" id="ARBA00004613"/>
    </source>
</evidence>
<dbReference type="AlphaFoldDB" id="A0AAN9TP44"/>
<evidence type="ECO:0000256" key="5">
    <source>
        <dbReference type="ARBA" id="ARBA00022801"/>
    </source>
</evidence>
<feature type="domain" description="Peptidase S1" evidence="13">
    <location>
        <begin position="379"/>
        <end position="626"/>
    </location>
</feature>
<dbReference type="InterPro" id="IPR018114">
    <property type="entry name" value="TRYPSIN_HIS"/>
</dbReference>
<evidence type="ECO:0000313" key="14">
    <source>
        <dbReference type="EMBL" id="KAK7601272.1"/>
    </source>
</evidence>
<dbReference type="PROSITE" id="PS50240">
    <property type="entry name" value="TRYPSIN_DOM"/>
    <property type="match status" value="1"/>
</dbReference>
<evidence type="ECO:0000256" key="10">
    <source>
        <dbReference type="ARBA" id="ARBA00023157"/>
    </source>
</evidence>
<dbReference type="PRINTS" id="PR00081">
    <property type="entry name" value="GDHRDH"/>
</dbReference>
<dbReference type="GO" id="GO:0005739">
    <property type="term" value="C:mitochondrion"/>
    <property type="evidence" value="ECO:0007669"/>
    <property type="project" value="UniProtKB-SubCell"/>
</dbReference>
<keyword evidence="4 12" id="KW-0645">Protease</keyword>
<dbReference type="Pfam" id="PF00106">
    <property type="entry name" value="adh_short"/>
    <property type="match status" value="1"/>
</dbReference>
<keyword evidence="9" id="KW-0496">Mitochondrion</keyword>
<evidence type="ECO:0000256" key="3">
    <source>
        <dbReference type="ARBA" id="ARBA00022525"/>
    </source>
</evidence>
<dbReference type="FunFam" id="3.40.50.720:FF:000137">
    <property type="entry name" value="Hydroxysteroid (17-beta) dehydrogenase 3"/>
    <property type="match status" value="1"/>
</dbReference>
<dbReference type="Gene3D" id="3.40.50.720">
    <property type="entry name" value="NAD(P)-binding Rossmann-like Domain"/>
    <property type="match status" value="1"/>
</dbReference>
<sequence length="627" mass="70029">MLSLSIISMPGLVTGSTDGIGKAYAKELAKRGMNVVLVSRTLEKLEKVAHEIEKESEVKTKIIVADFSRGQPIYEHIERELKDIPVGILVNNVGVNTTYPMYVTEVPPQSLWEMLNVNIGATTLLTRMILPQMQKRQKGAIVNVSSGSELQPLPLMTVYAATKVFIKNFSEAIRFEYQKHGITIQHLSPLFINTKMNSFSYRLQKTSLFVPDAEMYAKNAVNTLGVVDHSTGYWAHGIQYFFTSIPPVWLRTIIGGIMNQAFRRDYFNGEEKLVCDLCPNRKSICTSLQECPSAMLSINQGNFPLLCGFDGRIAIICCEEAYLRKKMSSTRKYVDDSVVFPDRQIESPASRNCQKYRSQVCSKSSRAASNSTTVPPAVIVGGVEAQPKQFPHMALVGFGSNHNNVKWSCGGSLISEYFVLSAAHCANSFDGQARWVRLGELDLESNAEDARPTDFIIVERIVHPEYKPPAVYHDIALFRLKDAVKFNDYFRPICLHDADKLFNRNLIASGWGALGYGEVTNNILMHVTLDVISHNVCSNLYPNDKYLPRGVDAKSQICAGYLQGQKDTCLGDSGGPLQYLTMKEDCQLLYTQVGIVSFGRGCAFKNSPGIYTKISHYIPWIESIVWK</sequence>
<dbReference type="PANTHER" id="PTHR44889">
    <property type="entry name" value="INACTIVE HYDROXYSTEROID DEHYDROGENASE-LIKE PROTEIN 1"/>
    <property type="match status" value="1"/>
</dbReference>
<dbReference type="CDD" id="cd00190">
    <property type="entry name" value="Tryp_SPc"/>
    <property type="match status" value="1"/>
</dbReference>
<evidence type="ECO:0000313" key="15">
    <source>
        <dbReference type="Proteomes" id="UP001367676"/>
    </source>
</evidence>
<dbReference type="InterPro" id="IPR036291">
    <property type="entry name" value="NAD(P)-bd_dom_sf"/>
</dbReference>
<proteinExistence type="inferred from homology"/>
<organism evidence="14 15">
    <name type="scientific">Parthenolecanium corni</name>
    <dbReference type="NCBI Taxonomy" id="536013"/>
    <lineage>
        <taxon>Eukaryota</taxon>
        <taxon>Metazoa</taxon>
        <taxon>Ecdysozoa</taxon>
        <taxon>Arthropoda</taxon>
        <taxon>Hexapoda</taxon>
        <taxon>Insecta</taxon>
        <taxon>Pterygota</taxon>
        <taxon>Neoptera</taxon>
        <taxon>Paraneoptera</taxon>
        <taxon>Hemiptera</taxon>
        <taxon>Sternorrhyncha</taxon>
        <taxon>Coccoidea</taxon>
        <taxon>Coccidae</taxon>
        <taxon>Parthenolecanium</taxon>
    </lineage>
</organism>
<evidence type="ECO:0000256" key="1">
    <source>
        <dbReference type="ARBA" id="ARBA00004173"/>
    </source>
</evidence>
<keyword evidence="5 12" id="KW-0378">Hydrolase</keyword>
<dbReference type="PROSITE" id="PS00135">
    <property type="entry name" value="TRYPSIN_SER"/>
    <property type="match status" value="1"/>
</dbReference>
<dbReference type="SUPFAM" id="SSF51735">
    <property type="entry name" value="NAD(P)-binding Rossmann-fold domains"/>
    <property type="match status" value="1"/>
</dbReference>
<dbReference type="PRINTS" id="PR00080">
    <property type="entry name" value="SDRFAMILY"/>
</dbReference>
<dbReference type="CDD" id="cd05356">
    <property type="entry name" value="17beta-HSD1_like_SDR_c"/>
    <property type="match status" value="1"/>
</dbReference>
<dbReference type="PROSITE" id="PS00134">
    <property type="entry name" value="TRYPSIN_HIS"/>
    <property type="match status" value="1"/>
</dbReference>
<protein>
    <recommendedName>
        <fullName evidence="13">Peptidase S1 domain-containing protein</fullName>
    </recommendedName>
</protein>
<dbReference type="InterPro" id="IPR043504">
    <property type="entry name" value="Peptidase_S1_PA_chymotrypsin"/>
</dbReference>
<evidence type="ECO:0000256" key="9">
    <source>
        <dbReference type="ARBA" id="ARBA00023128"/>
    </source>
</evidence>
<dbReference type="PROSITE" id="PS00061">
    <property type="entry name" value="ADH_SHORT"/>
    <property type="match status" value="1"/>
</dbReference>
<dbReference type="InterPro" id="IPR009003">
    <property type="entry name" value="Peptidase_S1_PA"/>
</dbReference>
<dbReference type="SUPFAM" id="SSF50494">
    <property type="entry name" value="Trypsin-like serine proteases"/>
    <property type="match status" value="1"/>
</dbReference>
<dbReference type="GO" id="GO:0016491">
    <property type="term" value="F:oxidoreductase activity"/>
    <property type="evidence" value="ECO:0007669"/>
    <property type="project" value="UniProtKB-KW"/>
</dbReference>
<comment type="similarity">
    <text evidence="11">Belongs to the short-chain dehydrogenases/reductases (SDR) family. 17-beta-HSD 3 subfamily.</text>
</comment>
<keyword evidence="3" id="KW-0964">Secreted</keyword>
<dbReference type="Proteomes" id="UP001367676">
    <property type="component" value="Unassembled WGS sequence"/>
</dbReference>